<evidence type="ECO:0000259" key="12">
    <source>
        <dbReference type="SMART" id="SM00861"/>
    </source>
</evidence>
<comment type="cofactor">
    <cofactor evidence="2">
        <name>thiamine diphosphate</name>
        <dbReference type="ChEBI" id="CHEBI:58937"/>
    </cofactor>
</comment>
<organism evidence="13 14">
    <name type="scientific">Streptosporangium lutulentum</name>
    <dbReference type="NCBI Taxonomy" id="1461250"/>
    <lineage>
        <taxon>Bacteria</taxon>
        <taxon>Bacillati</taxon>
        <taxon>Actinomycetota</taxon>
        <taxon>Actinomycetes</taxon>
        <taxon>Streptosporangiales</taxon>
        <taxon>Streptosporangiaceae</taxon>
        <taxon>Streptosporangium</taxon>
    </lineage>
</organism>
<dbReference type="EMBL" id="JAUSQU010000001">
    <property type="protein sequence ID" value="MDP9849224.1"/>
    <property type="molecule type" value="Genomic_DNA"/>
</dbReference>
<keyword evidence="4" id="KW-0816">Tricarboxylic acid cycle</keyword>
<evidence type="ECO:0000256" key="11">
    <source>
        <dbReference type="ARBA" id="ARBA00052761"/>
    </source>
</evidence>
<dbReference type="Gene3D" id="3.40.50.12470">
    <property type="match status" value="1"/>
</dbReference>
<evidence type="ECO:0000256" key="1">
    <source>
        <dbReference type="ARBA" id="ARBA00001946"/>
    </source>
</evidence>
<keyword evidence="14" id="KW-1185">Reference proteome</keyword>
<dbReference type="InterPro" id="IPR005475">
    <property type="entry name" value="Transketolase-like_Pyr-bd"/>
</dbReference>
<dbReference type="InterPro" id="IPR001078">
    <property type="entry name" value="2-oxoacid_DH_actylTfrase"/>
</dbReference>
<dbReference type="PANTHER" id="PTHR23152:SF4">
    <property type="entry name" value="2-OXOADIPATE DEHYDROGENASE COMPLEX COMPONENT E1"/>
    <property type="match status" value="1"/>
</dbReference>
<name>A0ABT9QR44_9ACTN</name>
<comment type="pathway">
    <text evidence="3">Carbohydrate metabolism; tricarboxylic acid cycle; succinyl-CoA from 2-oxoglutarate (dehydrogenase route): step 1/1.</text>
</comment>
<comment type="catalytic activity">
    <reaction evidence="10">
        <text>N(6)-[(R)-lipoyl]-L-lysyl-[protein] + 2-oxoglutarate + H(+) = N(6)-[(R)-S(8)-succinyldihydrolipoyl]-L-lysyl-[protein] + CO2</text>
        <dbReference type="Rhea" id="RHEA:12188"/>
        <dbReference type="Rhea" id="RHEA-COMP:10474"/>
        <dbReference type="Rhea" id="RHEA-COMP:20092"/>
        <dbReference type="ChEBI" id="CHEBI:15378"/>
        <dbReference type="ChEBI" id="CHEBI:16526"/>
        <dbReference type="ChEBI" id="CHEBI:16810"/>
        <dbReference type="ChEBI" id="CHEBI:83099"/>
        <dbReference type="ChEBI" id="CHEBI:83120"/>
        <dbReference type="EC" id="1.2.4.2"/>
    </reaction>
</comment>
<dbReference type="NCBIfam" id="NF006914">
    <property type="entry name" value="PRK09404.1"/>
    <property type="match status" value="1"/>
</dbReference>
<dbReference type="InterPro" id="IPR001017">
    <property type="entry name" value="DH_E1"/>
</dbReference>
<dbReference type="NCBIfam" id="TIGR00239">
    <property type="entry name" value="2oxo_dh_E1"/>
    <property type="match status" value="1"/>
</dbReference>
<dbReference type="InterPro" id="IPR042179">
    <property type="entry name" value="KGD_C_sf"/>
</dbReference>
<dbReference type="PANTHER" id="PTHR23152">
    <property type="entry name" value="2-OXOGLUTARATE DEHYDROGENASE"/>
    <property type="match status" value="1"/>
</dbReference>
<keyword evidence="9" id="KW-0511">Multifunctional enzyme</keyword>
<gene>
    <name evidence="13" type="ORF">J2853_008435</name>
</gene>
<dbReference type="Pfam" id="PF00676">
    <property type="entry name" value="E1_dh"/>
    <property type="match status" value="1"/>
</dbReference>
<dbReference type="InterPro" id="IPR031717">
    <property type="entry name" value="ODO-1/KGD_C"/>
</dbReference>
<dbReference type="Gene3D" id="3.30.559.10">
    <property type="entry name" value="Chloramphenicol acetyltransferase-like domain"/>
    <property type="match status" value="1"/>
</dbReference>
<dbReference type="Gene3D" id="1.10.287.1150">
    <property type="entry name" value="TPP helical domain"/>
    <property type="match status" value="1"/>
</dbReference>
<accession>A0ABT9QR44</accession>
<evidence type="ECO:0000256" key="3">
    <source>
        <dbReference type="ARBA" id="ARBA00004813"/>
    </source>
</evidence>
<sequence>MPAGAEEVRLRGAAARTAANMEASLVVPTATSVRAVPAKLLVDNRIVINNHLSRGRGGKVSFTHLIGYAVVKALKLLPEMNHAYTEVDGKPVLLKPEHINLGLAIDVAKSDGTRQLLVPSIKATENLDFRQFWVAYEDVVRKARAGKLGVDDFSGTTISLTNPGTIGTVHSVPRLMPGQGTIIGVGAMEYPAEYQGASPETLSRLAVSKVMTLTSTYDHRIIQGAQSGDFLRLIHRLLLGEDGFYDEIFESLRIPYEPVRWVQDISATHDDDVAKSARVIELIHAFRVRGHLMADTDPLEYKQRKHPDLDIKSHGLTLWDLEREFATGGFGGRPLMKLREILGVLRDSYCRTIGVEYMHMQNPEERAWIQARVERPHAKPDREEQLRVLERLNTAEAFETFLQTKFVGQKRFSLEGGESLIPLLDSVLSAAAEDDLDEAVVGMAHRGRLNVLANIVGKSYGQIFGEFEGNIDPRSAHGSGDVKYHLGSSGDFISPDGSKLKTSVVANPSHLETVDPVLEGVVRAKQDLLERGEEGFTVLPVLVHGDAAFAGQGVVAETLNLSQLRGYRTGGTVHIVVNNQVGFTTSPASSRSSVYATDVARMIQAPIFHVNGDDPEAVVRVGRLAFEYRQAFRKDVVIDLICYRRRGHNEADNPGFTQPLMYDLIDAKRSTRKLYTEALIGRGDITVEEAESALRDYQAKLENAFAETRAAVKEPTGEFARPVDRENVPWSHEDHPTGISEETVKQIVETQLNMPEGFTVHPRLLPVLQRRGQMVSEDHIDWGMGETLAFGSLLIDGHPVRVVGQDTRRGTFTQRHAVLVDRVTGEEHTPLKAFNQGTTKFYIYDSLLSEYAALGFEYGYSVERPDALVAWEAQFGDFVNGAQSIIDEYITSGEQKWGQRSSVTLLLPHGYEGQGPDHSSARIERFLQMCAQDNMTVAQPTLPANYFHLLRWQTMSNRRRPLVVFTPKSLLRHKSAVSKVSDFTSGSFRPVLGDTTVDPAGVRKVVLCSGKVYYDLAGARDKQGRNDVAVVRLERLYPFPTNPLLAELDRYADDVELVWAQDEPINMGPWPFLTLKLAENPDTLGGRSIRRVSRKANSSPASGSHSAHEAELQQMLGEIFN</sequence>
<evidence type="ECO:0000256" key="10">
    <source>
        <dbReference type="ARBA" id="ARBA00051911"/>
    </source>
</evidence>
<reference evidence="13 14" key="1">
    <citation type="submission" date="2023-07" db="EMBL/GenBank/DDBJ databases">
        <title>Sequencing the genomes of 1000 actinobacteria strains.</title>
        <authorList>
            <person name="Klenk H.-P."/>
        </authorList>
    </citation>
    <scope>NUCLEOTIDE SEQUENCE [LARGE SCALE GENOMIC DNA]</scope>
    <source>
        <strain evidence="13 14">DSM 46740</strain>
    </source>
</reference>
<evidence type="ECO:0000256" key="9">
    <source>
        <dbReference type="ARBA" id="ARBA00023268"/>
    </source>
</evidence>
<dbReference type="InterPro" id="IPR023213">
    <property type="entry name" value="CAT-like_dom_sf"/>
</dbReference>
<evidence type="ECO:0000313" key="14">
    <source>
        <dbReference type="Proteomes" id="UP001225356"/>
    </source>
</evidence>
<keyword evidence="7 13" id="KW-0560">Oxidoreductase</keyword>
<comment type="catalytic activity">
    <reaction evidence="11">
        <text>N(6)-[(R)-dihydrolipoyl]-L-lysyl-[protein] + succinyl-CoA = N(6)-[(R)-S(8)-succinyldihydrolipoyl]-L-lysyl-[protein] + CoA</text>
        <dbReference type="Rhea" id="RHEA:15213"/>
        <dbReference type="Rhea" id="RHEA-COMP:10475"/>
        <dbReference type="Rhea" id="RHEA-COMP:20092"/>
        <dbReference type="ChEBI" id="CHEBI:57287"/>
        <dbReference type="ChEBI" id="CHEBI:57292"/>
        <dbReference type="ChEBI" id="CHEBI:83100"/>
        <dbReference type="ChEBI" id="CHEBI:83120"/>
        <dbReference type="EC" id="2.3.1.61"/>
    </reaction>
</comment>
<dbReference type="InterPro" id="IPR029061">
    <property type="entry name" value="THDP-binding"/>
</dbReference>
<dbReference type="NCBIfam" id="NF008907">
    <property type="entry name" value="PRK12270.1"/>
    <property type="match status" value="1"/>
</dbReference>
<evidence type="ECO:0000256" key="6">
    <source>
        <dbReference type="ARBA" id="ARBA00022842"/>
    </source>
</evidence>
<evidence type="ECO:0000256" key="4">
    <source>
        <dbReference type="ARBA" id="ARBA00022532"/>
    </source>
</evidence>
<dbReference type="Gene3D" id="3.40.50.970">
    <property type="match status" value="1"/>
</dbReference>
<dbReference type="SMART" id="SM00861">
    <property type="entry name" value="Transket_pyr"/>
    <property type="match status" value="1"/>
</dbReference>
<proteinExistence type="predicted"/>
<dbReference type="GO" id="GO:0004591">
    <property type="term" value="F:oxoglutarate dehydrogenase (succinyl-transferring) activity"/>
    <property type="evidence" value="ECO:0007669"/>
    <property type="project" value="UniProtKB-EC"/>
</dbReference>
<dbReference type="SUPFAM" id="SSF52777">
    <property type="entry name" value="CoA-dependent acyltransferases"/>
    <property type="match status" value="1"/>
</dbReference>
<keyword evidence="8" id="KW-0786">Thiamine pyrophosphate</keyword>
<evidence type="ECO:0000256" key="8">
    <source>
        <dbReference type="ARBA" id="ARBA00023052"/>
    </source>
</evidence>
<evidence type="ECO:0000313" key="13">
    <source>
        <dbReference type="EMBL" id="MDP9849224.1"/>
    </source>
</evidence>
<comment type="cofactor">
    <cofactor evidence="1">
        <name>Mg(2+)</name>
        <dbReference type="ChEBI" id="CHEBI:18420"/>
    </cofactor>
</comment>
<evidence type="ECO:0000256" key="2">
    <source>
        <dbReference type="ARBA" id="ARBA00001964"/>
    </source>
</evidence>
<keyword evidence="5" id="KW-0479">Metal-binding</keyword>
<dbReference type="Proteomes" id="UP001225356">
    <property type="component" value="Unassembled WGS sequence"/>
</dbReference>
<dbReference type="Pfam" id="PF02779">
    <property type="entry name" value="Transket_pyr"/>
    <property type="match status" value="1"/>
</dbReference>
<dbReference type="Pfam" id="PF16870">
    <property type="entry name" value="OxoGdeHyase_C"/>
    <property type="match status" value="1"/>
</dbReference>
<dbReference type="Gene3D" id="3.40.50.11610">
    <property type="entry name" value="Multifunctional 2-oxoglutarate metabolism enzyme, C-terminal domain"/>
    <property type="match status" value="1"/>
</dbReference>
<evidence type="ECO:0000256" key="7">
    <source>
        <dbReference type="ARBA" id="ARBA00023002"/>
    </source>
</evidence>
<evidence type="ECO:0000256" key="5">
    <source>
        <dbReference type="ARBA" id="ARBA00022723"/>
    </source>
</evidence>
<dbReference type="InterPro" id="IPR011603">
    <property type="entry name" value="2oxoglutarate_DH_E1"/>
</dbReference>
<comment type="caution">
    <text evidence="13">The sequence shown here is derived from an EMBL/GenBank/DDBJ whole genome shotgun (WGS) entry which is preliminary data.</text>
</comment>
<protein>
    <submittedName>
        <fullName evidence="13">2-oxoglutarate dehydrogenase E1 component</fullName>
        <ecNumber evidence="13">1.2.4.2</ecNumber>
    </submittedName>
</protein>
<dbReference type="SUPFAM" id="SSF52518">
    <property type="entry name" value="Thiamin diphosphate-binding fold (THDP-binding)"/>
    <property type="match status" value="2"/>
</dbReference>
<feature type="domain" description="Transketolase-like pyrimidine-binding" evidence="12">
    <location>
        <begin position="780"/>
        <end position="973"/>
    </location>
</feature>
<dbReference type="CDD" id="cd02016">
    <property type="entry name" value="TPP_E1_OGDC_like"/>
    <property type="match status" value="1"/>
</dbReference>
<keyword evidence="6" id="KW-0460">Magnesium</keyword>
<dbReference type="Pfam" id="PF00198">
    <property type="entry name" value="2-oxoacid_dh"/>
    <property type="match status" value="1"/>
</dbReference>
<dbReference type="EC" id="1.2.4.2" evidence="13"/>